<comment type="caution">
    <text evidence="2">The sequence shown here is derived from an EMBL/GenBank/DDBJ whole genome shotgun (WGS) entry which is preliminary data.</text>
</comment>
<protein>
    <submittedName>
        <fullName evidence="2">Uncharacterized protein</fullName>
    </submittedName>
</protein>
<sequence length="161" mass="18651">MQVSPLIRVQTSAFTNSSALRIKKEQIQPQTQMDQISPLKSTEENEQSPSKIINIYADTAIYNNYSTFSDVKNQQSIEEVKIIKSQTYNQMSPDDAGHNYCERQKIISDPYEFDSILKSQDSPFDRQSSFVSRQRPQTAIIMNQKKKNGWSFLTTKNYHKQ</sequence>
<accession>A0A8S1N7X9</accession>
<reference evidence="2" key="1">
    <citation type="submission" date="2021-01" db="EMBL/GenBank/DDBJ databases">
        <authorList>
            <consortium name="Genoscope - CEA"/>
            <person name="William W."/>
        </authorList>
    </citation>
    <scope>NUCLEOTIDE SEQUENCE</scope>
</reference>
<name>A0A8S1N7X9_PARPR</name>
<dbReference type="EMBL" id="CAJJDM010000085">
    <property type="protein sequence ID" value="CAD8088730.1"/>
    <property type="molecule type" value="Genomic_DNA"/>
</dbReference>
<gene>
    <name evidence="2" type="ORF">PPRIM_AZ9-3.1.T0820052</name>
</gene>
<dbReference type="Proteomes" id="UP000688137">
    <property type="component" value="Unassembled WGS sequence"/>
</dbReference>
<proteinExistence type="predicted"/>
<organism evidence="2 3">
    <name type="scientific">Paramecium primaurelia</name>
    <dbReference type="NCBI Taxonomy" id="5886"/>
    <lineage>
        <taxon>Eukaryota</taxon>
        <taxon>Sar</taxon>
        <taxon>Alveolata</taxon>
        <taxon>Ciliophora</taxon>
        <taxon>Intramacronucleata</taxon>
        <taxon>Oligohymenophorea</taxon>
        <taxon>Peniculida</taxon>
        <taxon>Parameciidae</taxon>
        <taxon>Paramecium</taxon>
    </lineage>
</organism>
<evidence type="ECO:0000313" key="3">
    <source>
        <dbReference type="Proteomes" id="UP000688137"/>
    </source>
</evidence>
<feature type="region of interest" description="Disordered" evidence="1">
    <location>
        <begin position="26"/>
        <end position="47"/>
    </location>
</feature>
<feature type="compositionally biased region" description="Polar residues" evidence="1">
    <location>
        <begin position="27"/>
        <end position="40"/>
    </location>
</feature>
<keyword evidence="3" id="KW-1185">Reference proteome</keyword>
<evidence type="ECO:0000256" key="1">
    <source>
        <dbReference type="SAM" id="MobiDB-lite"/>
    </source>
</evidence>
<dbReference type="AlphaFoldDB" id="A0A8S1N7X9"/>
<evidence type="ECO:0000313" key="2">
    <source>
        <dbReference type="EMBL" id="CAD8088730.1"/>
    </source>
</evidence>